<evidence type="ECO:0000256" key="2">
    <source>
        <dbReference type="ARBA" id="ARBA00004370"/>
    </source>
</evidence>
<keyword evidence="6" id="KW-0560">Oxidoreductase</keyword>
<reference evidence="11 12" key="2">
    <citation type="journal article" date="2015" name="Eukaryot. Cell">
        <title>Asexual propagation of a virulent clone complex in a human and feline outbreak of sporotrichosis.</title>
        <authorList>
            <person name="Teixeira Mde M."/>
            <person name="Rodrigues A.M."/>
            <person name="Tsui C.K."/>
            <person name="de Almeida L.G."/>
            <person name="Van Diepeningen A.D."/>
            <person name="van den Ende B.G."/>
            <person name="Fernandes G.F."/>
            <person name="Kano R."/>
            <person name="Hamelin R.C."/>
            <person name="Lopes-Bezerra L.M."/>
            <person name="Vasconcelos A.T."/>
            <person name="de Hoog S."/>
            <person name="de Camargo Z.P."/>
            <person name="Felipe M.S."/>
        </authorList>
    </citation>
    <scope>NUCLEOTIDE SEQUENCE [LARGE SCALE GENOMIC DNA]</scope>
    <source>
        <strain evidence="11 12">1099-18</strain>
    </source>
</reference>
<feature type="binding site" evidence="8">
    <location>
        <position position="195"/>
    </location>
    <ligand>
        <name>FAD</name>
        <dbReference type="ChEBI" id="CHEBI:57692"/>
    </ligand>
</feature>
<dbReference type="RefSeq" id="XP_016589284.1">
    <property type="nucleotide sequence ID" value="XM_016729350.1"/>
</dbReference>
<evidence type="ECO:0000313" key="11">
    <source>
        <dbReference type="EMBL" id="KJR86608.1"/>
    </source>
</evidence>
<dbReference type="Proteomes" id="UP000033710">
    <property type="component" value="Unassembled WGS sequence"/>
</dbReference>
<evidence type="ECO:0000256" key="7">
    <source>
        <dbReference type="ARBA" id="ARBA00023136"/>
    </source>
</evidence>
<comment type="similarity">
    <text evidence="3">Belongs to the flavoprotein pyridine nucleotide cytochrome reductase family.</text>
</comment>
<feature type="domain" description="FAD-binding FR-type" evidence="10">
    <location>
        <begin position="134"/>
        <end position="260"/>
    </location>
</feature>
<evidence type="ECO:0000256" key="5">
    <source>
        <dbReference type="ARBA" id="ARBA00022827"/>
    </source>
</evidence>
<feature type="binding site" evidence="8">
    <location>
        <position position="235"/>
    </location>
    <ligand>
        <name>FAD</name>
        <dbReference type="ChEBI" id="CHEBI:57692"/>
    </ligand>
</feature>
<dbReference type="KEGG" id="ssck:SPSK_02481"/>
<evidence type="ECO:0000256" key="4">
    <source>
        <dbReference type="ARBA" id="ARBA00022630"/>
    </source>
</evidence>
<evidence type="ECO:0000313" key="12">
    <source>
        <dbReference type="Proteomes" id="UP000033710"/>
    </source>
</evidence>
<dbReference type="Gene3D" id="3.40.50.80">
    <property type="entry name" value="Nucleotide-binding domain of ferredoxin-NADP reductase (FNR) module"/>
    <property type="match status" value="1"/>
</dbReference>
<evidence type="ECO:0000256" key="8">
    <source>
        <dbReference type="PIRSR" id="PIRSR601834-1"/>
    </source>
</evidence>
<feature type="compositionally biased region" description="Pro residues" evidence="9">
    <location>
        <begin position="73"/>
        <end position="83"/>
    </location>
</feature>
<dbReference type="InterPro" id="IPR039261">
    <property type="entry name" value="FNR_nucleotide-bd"/>
</dbReference>
<comment type="cofactor">
    <cofactor evidence="1 8">
        <name>FAD</name>
        <dbReference type="ChEBI" id="CHEBI:57692"/>
    </cofactor>
</comment>
<keyword evidence="7" id="KW-0472">Membrane</keyword>
<dbReference type="SUPFAM" id="SSF52343">
    <property type="entry name" value="Ferredoxin reductase-like, C-terminal NADP-linked domain"/>
    <property type="match status" value="1"/>
</dbReference>
<gene>
    <name evidence="11" type="ORF">SPSK_02481</name>
</gene>
<dbReference type="PANTHER" id="PTHR19370">
    <property type="entry name" value="NADH-CYTOCHROME B5 REDUCTASE"/>
    <property type="match status" value="1"/>
</dbReference>
<dbReference type="EMBL" id="AXCR01000006">
    <property type="protein sequence ID" value="KJR86608.1"/>
    <property type="molecule type" value="Genomic_DNA"/>
</dbReference>
<evidence type="ECO:0000256" key="9">
    <source>
        <dbReference type="SAM" id="MobiDB-lite"/>
    </source>
</evidence>
<reference evidence="11 12" key="1">
    <citation type="journal article" date="2014" name="BMC Genomics">
        <title>Comparative genomics of the major fungal agents of human and animal Sporotrichosis: Sporothrix schenckii and Sporothrix brasiliensis.</title>
        <authorList>
            <person name="Teixeira M.M."/>
            <person name="de Almeida L.G."/>
            <person name="Kubitschek-Barreira P."/>
            <person name="Alves F.L."/>
            <person name="Kioshima E.S."/>
            <person name="Abadio A.K."/>
            <person name="Fernandes L."/>
            <person name="Derengowski L.S."/>
            <person name="Ferreira K.S."/>
            <person name="Souza R.C."/>
            <person name="Ruiz J.C."/>
            <person name="de Andrade N.C."/>
            <person name="Paes H.C."/>
            <person name="Nicola A.M."/>
            <person name="Albuquerque P."/>
            <person name="Gerber A.L."/>
            <person name="Martins V.P."/>
            <person name="Peconick L.D."/>
            <person name="Neto A.V."/>
            <person name="Chaucanez C.B."/>
            <person name="Silva P.A."/>
            <person name="Cunha O.L."/>
            <person name="de Oliveira F.F."/>
            <person name="dos Santos T.C."/>
            <person name="Barros A.L."/>
            <person name="Soares M.A."/>
            <person name="de Oliveira L.M."/>
            <person name="Marini M.M."/>
            <person name="Villalobos-Duno H."/>
            <person name="Cunha M.M."/>
            <person name="de Hoog S."/>
            <person name="da Silveira J.F."/>
            <person name="Henrissat B."/>
            <person name="Nino-Vega G.A."/>
            <person name="Cisalpino P.S."/>
            <person name="Mora-Montes H.M."/>
            <person name="Almeida S.R."/>
            <person name="Stajich J.E."/>
            <person name="Lopes-Bezerra L.M."/>
            <person name="Vasconcelos A.T."/>
            <person name="Felipe M.S."/>
        </authorList>
    </citation>
    <scope>NUCLEOTIDE SEQUENCE [LARGE SCALE GENOMIC DNA]</scope>
    <source>
        <strain evidence="11 12">1099-18</strain>
    </source>
</reference>
<accession>A0A0F2MA85</accession>
<dbReference type="VEuPathDB" id="FungiDB:SPSK_02481"/>
<dbReference type="OrthoDB" id="10253744at2759"/>
<protein>
    <submittedName>
        <fullName evidence="11">Cytochrome c mitochondrial import factor</fullName>
    </submittedName>
</protein>
<dbReference type="InterPro" id="IPR017927">
    <property type="entry name" value="FAD-bd_FR_type"/>
</dbReference>
<organism evidence="11 12">
    <name type="scientific">Sporothrix schenckii 1099-18</name>
    <dbReference type="NCBI Taxonomy" id="1397361"/>
    <lineage>
        <taxon>Eukaryota</taxon>
        <taxon>Fungi</taxon>
        <taxon>Dikarya</taxon>
        <taxon>Ascomycota</taxon>
        <taxon>Pezizomycotina</taxon>
        <taxon>Sordariomycetes</taxon>
        <taxon>Sordariomycetidae</taxon>
        <taxon>Ophiostomatales</taxon>
        <taxon>Ophiostomataceae</taxon>
        <taxon>Sporothrix</taxon>
    </lineage>
</organism>
<comment type="caution">
    <text evidence="11">The sequence shown here is derived from an EMBL/GenBank/DDBJ whole genome shotgun (WGS) entry which is preliminary data.</text>
</comment>
<dbReference type="Pfam" id="PF00970">
    <property type="entry name" value="FAD_binding_6"/>
    <property type="match status" value="1"/>
</dbReference>
<dbReference type="GO" id="GO:0016491">
    <property type="term" value="F:oxidoreductase activity"/>
    <property type="evidence" value="ECO:0007669"/>
    <property type="project" value="UniProtKB-KW"/>
</dbReference>
<dbReference type="SUPFAM" id="SSF63380">
    <property type="entry name" value="Riboflavin synthase domain-like"/>
    <property type="match status" value="1"/>
</dbReference>
<dbReference type="InterPro" id="IPR017938">
    <property type="entry name" value="Riboflavin_synthase-like_b-brl"/>
</dbReference>
<name>A0A0F2MA85_SPOSC</name>
<comment type="subcellular location">
    <subcellularLocation>
        <location evidence="2">Membrane</location>
    </subcellularLocation>
</comment>
<dbReference type="PRINTS" id="PR00406">
    <property type="entry name" value="CYTB5RDTASE"/>
</dbReference>
<dbReference type="GO" id="GO:0016020">
    <property type="term" value="C:membrane"/>
    <property type="evidence" value="ECO:0007669"/>
    <property type="project" value="UniProtKB-SubCell"/>
</dbReference>
<evidence type="ECO:0000256" key="1">
    <source>
        <dbReference type="ARBA" id="ARBA00001974"/>
    </source>
</evidence>
<proteinExistence type="inferred from homology"/>
<sequence length="488" mass="51991">MRLTFQPRLLGSTATAAGPRRTCSIRPFCRQRLHHHSQQRLTVSRPARPPSIRWQRAYSSSRPCLGPAQPAAAPSPPPPPPQPSKRRRAIVLGSLAVLVGGTVYWATAGSASGSFDDNGQRRLAAGGRGGLNTETFVSFAVVARDRVSPTAFVLTLRLLAEDGVARTATAAAIATAWQHGLWSVEVKQPQLQIARDYTPLPRVVGEHGEHGEHGQHSADGTEIRLFVRVVPGGEVSKYLSRRAVGSTVDVRGPRLSFDVAARMGGDGDSDRQVVVLAGGTGISTALQAAKAVLGRGAAVSILWANRQADDSIGVTATIDAKEANPIVRDIKALQTRYGADRLRVLSFVDAQQTWITEPAVRQAIAGPNGKSSGRSWYWPWGRQETTSSATTQPDTTDPSCVYHSARTLERLDADVFRGSTTTRTCSCGAGSAGKNLVLVSGPDGFIAAWAGAKTWAGGQEQQGPLGGILGHMAARDPETFARWQVLKL</sequence>
<evidence type="ECO:0000256" key="6">
    <source>
        <dbReference type="ARBA" id="ARBA00023002"/>
    </source>
</evidence>
<dbReference type="PROSITE" id="PS51384">
    <property type="entry name" value="FAD_FR"/>
    <property type="match status" value="1"/>
</dbReference>
<dbReference type="InterPro" id="IPR001834">
    <property type="entry name" value="CBR-like"/>
</dbReference>
<dbReference type="GO" id="GO:0005739">
    <property type="term" value="C:mitochondrion"/>
    <property type="evidence" value="ECO:0007669"/>
    <property type="project" value="TreeGrafter"/>
</dbReference>
<dbReference type="InterPro" id="IPR008333">
    <property type="entry name" value="Cbr1-like_FAD-bd_dom"/>
</dbReference>
<keyword evidence="5 8" id="KW-0274">FAD</keyword>
<keyword evidence="4 8" id="KW-0285">Flavoprotein</keyword>
<evidence type="ECO:0000256" key="3">
    <source>
        <dbReference type="ARBA" id="ARBA00006105"/>
    </source>
</evidence>
<dbReference type="Gene3D" id="2.40.30.10">
    <property type="entry name" value="Translation factors"/>
    <property type="match status" value="1"/>
</dbReference>
<dbReference type="GeneID" id="27664627"/>
<feature type="binding site" evidence="8">
    <location>
        <position position="236"/>
    </location>
    <ligand>
        <name>FAD</name>
        <dbReference type="ChEBI" id="CHEBI:57692"/>
    </ligand>
</feature>
<dbReference type="AlphaFoldDB" id="A0A0F2MA85"/>
<evidence type="ECO:0000259" key="10">
    <source>
        <dbReference type="PROSITE" id="PS51384"/>
    </source>
</evidence>
<feature type="region of interest" description="Disordered" evidence="9">
    <location>
        <begin position="58"/>
        <end position="86"/>
    </location>
</feature>
<feature type="binding site" evidence="8">
    <location>
        <position position="197"/>
    </location>
    <ligand>
        <name>FAD</name>
        <dbReference type="ChEBI" id="CHEBI:57692"/>
    </ligand>
</feature>
<dbReference type="PANTHER" id="PTHR19370:SF189">
    <property type="entry name" value="CYTOCHROME C MITOCHONDRIAL IMPORT FACTOR CYC2"/>
    <property type="match status" value="1"/>
</dbReference>